<dbReference type="InterPro" id="IPR023187">
    <property type="entry name" value="Tscrpt_reg_MarR-type_CS"/>
</dbReference>
<evidence type="ECO:0000256" key="3">
    <source>
        <dbReference type="ARBA" id="ARBA00023163"/>
    </source>
</evidence>
<dbReference type="Pfam" id="PF12802">
    <property type="entry name" value="MarR_2"/>
    <property type="match status" value="1"/>
</dbReference>
<dbReference type="EMBL" id="SGWZ01000004">
    <property type="protein sequence ID" value="RZS67410.1"/>
    <property type="molecule type" value="Genomic_DNA"/>
</dbReference>
<evidence type="ECO:0000313" key="5">
    <source>
        <dbReference type="EMBL" id="RZS67410.1"/>
    </source>
</evidence>
<accession>A0A4V2EZR5</accession>
<sequence length="162" mass="18358">MTWMRRGIHQTKNMPAEPTPTFIDDYLPALLAQASQLISTEFHEVVRRHNLSVTEWRILSTLLGAGEISIGNLAQVTLTKQPTVTRLLDRLETLGHLRRIAHESDRRITLVRITDTGQALIADLAVQAKRHEEEVLARLAPLDSEALKATLRRVIAEYREPI</sequence>
<dbReference type="InterPro" id="IPR000835">
    <property type="entry name" value="HTH_MarR-typ"/>
</dbReference>
<organism evidence="5 6">
    <name type="scientific">Kerstersia gyiorum</name>
    <dbReference type="NCBI Taxonomy" id="206506"/>
    <lineage>
        <taxon>Bacteria</taxon>
        <taxon>Pseudomonadati</taxon>
        <taxon>Pseudomonadota</taxon>
        <taxon>Betaproteobacteria</taxon>
        <taxon>Burkholderiales</taxon>
        <taxon>Alcaligenaceae</taxon>
        <taxon>Kerstersia</taxon>
    </lineage>
</organism>
<dbReference type="PANTHER" id="PTHR42756:SF1">
    <property type="entry name" value="TRANSCRIPTIONAL REPRESSOR OF EMRAB OPERON"/>
    <property type="match status" value="1"/>
</dbReference>
<dbReference type="Gene3D" id="1.10.10.10">
    <property type="entry name" value="Winged helix-like DNA-binding domain superfamily/Winged helix DNA-binding domain"/>
    <property type="match status" value="1"/>
</dbReference>
<protein>
    <submittedName>
        <fullName evidence="5">DNA-binding MarR family transcriptional regulator</fullName>
    </submittedName>
</protein>
<proteinExistence type="predicted"/>
<gene>
    <name evidence="5" type="ORF">EV679_2630</name>
</gene>
<keyword evidence="2 5" id="KW-0238">DNA-binding</keyword>
<evidence type="ECO:0000256" key="2">
    <source>
        <dbReference type="ARBA" id="ARBA00023125"/>
    </source>
</evidence>
<dbReference type="GO" id="GO:0003677">
    <property type="term" value="F:DNA binding"/>
    <property type="evidence" value="ECO:0007669"/>
    <property type="project" value="UniProtKB-KW"/>
</dbReference>
<evidence type="ECO:0000256" key="1">
    <source>
        <dbReference type="ARBA" id="ARBA00023015"/>
    </source>
</evidence>
<dbReference type="PANTHER" id="PTHR42756">
    <property type="entry name" value="TRANSCRIPTIONAL REGULATOR, MARR"/>
    <property type="match status" value="1"/>
</dbReference>
<reference evidence="5 6" key="1">
    <citation type="submission" date="2019-02" db="EMBL/GenBank/DDBJ databases">
        <title>Genomic Encyclopedia of Type Strains, Phase IV (KMG-IV): sequencing the most valuable type-strain genomes for metagenomic binning, comparative biology and taxonomic classification.</title>
        <authorList>
            <person name="Goeker M."/>
        </authorList>
    </citation>
    <scope>NUCLEOTIDE SEQUENCE [LARGE SCALE GENOMIC DNA]</scope>
    <source>
        <strain evidence="5 6">DSM 16618</strain>
    </source>
</reference>
<feature type="domain" description="HTH marR-type" evidence="4">
    <location>
        <begin position="24"/>
        <end position="156"/>
    </location>
</feature>
<evidence type="ECO:0000259" key="4">
    <source>
        <dbReference type="PROSITE" id="PS50995"/>
    </source>
</evidence>
<dbReference type="GO" id="GO:0003700">
    <property type="term" value="F:DNA-binding transcription factor activity"/>
    <property type="evidence" value="ECO:0007669"/>
    <property type="project" value="InterPro"/>
</dbReference>
<keyword evidence="1" id="KW-0805">Transcription regulation</keyword>
<dbReference type="InterPro" id="IPR036388">
    <property type="entry name" value="WH-like_DNA-bd_sf"/>
</dbReference>
<comment type="caution">
    <text evidence="5">The sequence shown here is derived from an EMBL/GenBank/DDBJ whole genome shotgun (WGS) entry which is preliminary data.</text>
</comment>
<dbReference type="SMART" id="SM00347">
    <property type="entry name" value="HTH_MARR"/>
    <property type="match status" value="1"/>
</dbReference>
<name>A0A4V2EZR5_9BURK</name>
<dbReference type="Proteomes" id="UP000292039">
    <property type="component" value="Unassembled WGS sequence"/>
</dbReference>
<dbReference type="AlphaFoldDB" id="A0A4V2EZR5"/>
<keyword evidence="3" id="KW-0804">Transcription</keyword>
<dbReference type="PRINTS" id="PR00598">
    <property type="entry name" value="HTHMARR"/>
</dbReference>
<dbReference type="PROSITE" id="PS50995">
    <property type="entry name" value="HTH_MARR_2"/>
    <property type="match status" value="1"/>
</dbReference>
<dbReference type="PROSITE" id="PS01117">
    <property type="entry name" value="HTH_MARR_1"/>
    <property type="match status" value="1"/>
</dbReference>
<dbReference type="SUPFAM" id="SSF46785">
    <property type="entry name" value="Winged helix' DNA-binding domain"/>
    <property type="match status" value="1"/>
</dbReference>
<dbReference type="InterPro" id="IPR036390">
    <property type="entry name" value="WH_DNA-bd_sf"/>
</dbReference>
<evidence type="ECO:0000313" key="6">
    <source>
        <dbReference type="Proteomes" id="UP000292039"/>
    </source>
</evidence>